<sequence length="152" mass="17207">MDFFNYDEILKQEMEAIKADIIDVYESSGKKVSGEFLNGLNTSYSPNKATLSGYVYLAGRVAGKQPPTAPIEQWLIAKGITPIEKNMKISSLAYLIARKIGKQGTNKENHLKIYEQVITPERIDTILEKINKINVNLFINEITIMIQKIENK</sequence>
<dbReference type="Proteomes" id="UP000641454">
    <property type="component" value="Unassembled WGS sequence"/>
</dbReference>
<keyword evidence="2" id="KW-1185">Reference proteome</keyword>
<reference evidence="1 2" key="1">
    <citation type="submission" date="2020-08" db="EMBL/GenBank/DDBJ databases">
        <title>Description of novel Flavobacterium F-392 isolate.</title>
        <authorList>
            <person name="Saticioglu I.B."/>
            <person name="Duman M."/>
            <person name="Altun S."/>
        </authorList>
    </citation>
    <scope>NUCLEOTIDE SEQUENCE [LARGE SCALE GENOMIC DNA]</scope>
    <source>
        <strain evidence="1 2">F-392</strain>
    </source>
</reference>
<accession>A0A923SIG0</accession>
<protein>
    <submittedName>
        <fullName evidence="1">Uncharacterized protein</fullName>
    </submittedName>
</protein>
<gene>
    <name evidence="1" type="ORF">H8R25_02295</name>
</gene>
<dbReference type="AlphaFoldDB" id="A0A923SIG0"/>
<dbReference type="EMBL" id="JACRUL010000003">
    <property type="protein sequence ID" value="MBC5843268.1"/>
    <property type="molecule type" value="Genomic_DNA"/>
</dbReference>
<name>A0A923SIG0_9FLAO</name>
<proteinExistence type="predicted"/>
<evidence type="ECO:0000313" key="1">
    <source>
        <dbReference type="EMBL" id="MBC5843268.1"/>
    </source>
</evidence>
<comment type="caution">
    <text evidence="1">The sequence shown here is derived from an EMBL/GenBank/DDBJ whole genome shotgun (WGS) entry which is preliminary data.</text>
</comment>
<organism evidence="1 2">
    <name type="scientific">Flavobacterium muglaense</name>
    <dbReference type="NCBI Taxonomy" id="2764716"/>
    <lineage>
        <taxon>Bacteria</taxon>
        <taxon>Pseudomonadati</taxon>
        <taxon>Bacteroidota</taxon>
        <taxon>Flavobacteriia</taxon>
        <taxon>Flavobacteriales</taxon>
        <taxon>Flavobacteriaceae</taxon>
        <taxon>Flavobacterium</taxon>
    </lineage>
</organism>
<dbReference type="RefSeq" id="WP_187016964.1">
    <property type="nucleotide sequence ID" value="NZ_JACRUL010000003.1"/>
</dbReference>
<evidence type="ECO:0000313" key="2">
    <source>
        <dbReference type="Proteomes" id="UP000641454"/>
    </source>
</evidence>